<dbReference type="PANTHER" id="PTHR42705:SF2">
    <property type="entry name" value="BIFUNCTIONAL NON-HOMOLOGOUS END JOINING PROTEIN LIGD"/>
    <property type="match status" value="1"/>
</dbReference>
<evidence type="ECO:0000256" key="20">
    <source>
        <dbReference type="ARBA" id="ARBA00034003"/>
    </source>
</evidence>
<dbReference type="Pfam" id="PF13298">
    <property type="entry name" value="LigD_N"/>
    <property type="match status" value="1"/>
</dbReference>
<comment type="cofactor">
    <cofactor evidence="1">
        <name>Mn(2+)</name>
        <dbReference type="ChEBI" id="CHEBI:29035"/>
    </cofactor>
</comment>
<keyword evidence="15" id="KW-0233">DNA recombination</keyword>
<dbReference type="EC" id="6.5.1.1" evidence="2"/>
<organism evidence="23 24">
    <name type="scientific">Arcticibacter svalbardensis MN12-7</name>
    <dbReference type="NCBI Taxonomy" id="1150600"/>
    <lineage>
        <taxon>Bacteria</taxon>
        <taxon>Pseudomonadati</taxon>
        <taxon>Bacteroidota</taxon>
        <taxon>Sphingobacteriia</taxon>
        <taxon>Sphingobacteriales</taxon>
        <taxon>Sphingobacteriaceae</taxon>
        <taxon>Arcticibacter</taxon>
    </lineage>
</organism>
<dbReference type="STRING" id="1150600.ADIARSV_3215"/>
<evidence type="ECO:0000256" key="19">
    <source>
        <dbReference type="ARBA" id="ARBA00029943"/>
    </source>
</evidence>
<dbReference type="GO" id="GO:0046872">
    <property type="term" value="F:metal ion binding"/>
    <property type="evidence" value="ECO:0007669"/>
    <property type="project" value="UniProtKB-KW"/>
</dbReference>
<evidence type="ECO:0000256" key="10">
    <source>
        <dbReference type="ARBA" id="ARBA00022801"/>
    </source>
</evidence>
<evidence type="ECO:0000256" key="16">
    <source>
        <dbReference type="ARBA" id="ARBA00023204"/>
    </source>
</evidence>
<keyword evidence="8" id="KW-0547">Nucleotide-binding</keyword>
<keyword evidence="16" id="KW-0234">DNA repair</keyword>
<dbReference type="Proteomes" id="UP000014174">
    <property type="component" value="Unassembled WGS sequence"/>
</dbReference>
<dbReference type="NCBIfam" id="TIGR02777">
    <property type="entry name" value="LigD_PE_dom"/>
    <property type="match status" value="1"/>
</dbReference>
<dbReference type="Gene3D" id="3.90.920.10">
    <property type="entry name" value="DNA primase, PRIM domain"/>
    <property type="match status" value="1"/>
</dbReference>
<evidence type="ECO:0000256" key="1">
    <source>
        <dbReference type="ARBA" id="ARBA00001936"/>
    </source>
</evidence>
<dbReference type="InterPro" id="IPR014144">
    <property type="entry name" value="LigD_PE_domain"/>
</dbReference>
<keyword evidence="5" id="KW-0548">Nucleotidyltransferase</keyword>
<dbReference type="Gene3D" id="3.30.470.30">
    <property type="entry name" value="DNA ligase/mRNA capping enzyme"/>
    <property type="match status" value="1"/>
</dbReference>
<evidence type="ECO:0000256" key="2">
    <source>
        <dbReference type="ARBA" id="ARBA00012727"/>
    </source>
</evidence>
<keyword evidence="17" id="KW-0464">Manganese</keyword>
<dbReference type="NCBIfam" id="TIGR02779">
    <property type="entry name" value="NHEJ_ligase_lig"/>
    <property type="match status" value="1"/>
</dbReference>
<keyword evidence="10" id="KW-0378">Hydrolase</keyword>
<gene>
    <name evidence="23" type="ORF">ADIARSV_3215</name>
</gene>
<dbReference type="CDD" id="cd04865">
    <property type="entry name" value="LigD_Pol_like_2"/>
    <property type="match status" value="1"/>
</dbReference>
<keyword evidence="4" id="KW-0808">Transferase</keyword>
<dbReference type="OrthoDB" id="9802472at2"/>
<evidence type="ECO:0000256" key="12">
    <source>
        <dbReference type="ARBA" id="ARBA00022840"/>
    </source>
</evidence>
<keyword evidence="14" id="KW-0238">DNA-binding</keyword>
<dbReference type="InterPro" id="IPR014143">
    <property type="entry name" value="NHEJ_ligase_prk"/>
</dbReference>
<dbReference type="GO" id="GO:0003887">
    <property type="term" value="F:DNA-directed DNA polymerase activity"/>
    <property type="evidence" value="ECO:0007669"/>
    <property type="project" value="UniProtKB-KW"/>
</dbReference>
<dbReference type="eggNOG" id="COG1793">
    <property type="taxonomic scope" value="Bacteria"/>
</dbReference>
<feature type="domain" description="ATP-dependent DNA ligase family profile" evidence="22">
    <location>
        <begin position="336"/>
        <end position="459"/>
    </location>
</feature>
<dbReference type="AlphaFoldDB" id="R9GPK4"/>
<reference evidence="23 24" key="1">
    <citation type="journal article" date="2013" name="Genome Announc.">
        <title>Draft Genome Sequence of Arcticibacter svalbardensis Strain MN12-7T, a Member of the Family Sphingobacteriaceae Isolated from an Arctic Soil Sample.</title>
        <authorList>
            <person name="Shivaji S."/>
            <person name="Ara S."/>
            <person name="Prasad S."/>
            <person name="Manasa B.P."/>
            <person name="Begum Z."/>
            <person name="Singh A."/>
            <person name="Kumar Pinnaka A."/>
        </authorList>
    </citation>
    <scope>NUCLEOTIDE SEQUENCE [LARGE SCALE GENOMIC DNA]</scope>
    <source>
        <strain evidence="23 24">MN12-7</strain>
    </source>
</reference>
<dbReference type="InterPro" id="IPR012340">
    <property type="entry name" value="NA-bd_OB-fold"/>
</dbReference>
<sequence>MTLEKYVKKRNFTKTAEPKSGKSKDKEQLIFVIQKHDASRLHYDFRLEMEGVLKSWAVPKGPSTDPKMKRLAMMVEDHPFDYRSFEGIIPKGEYGGGTVIVWDQGTYEPIEEIKGKKAQEKHLLKQLQSGSLKIKLHGEKLQGEYALVKTHGMGENGWLLIKHNDDFASTKDVTKQDKSVISGKTIDKVEKTSDKIWQSGHEETAEPITEAAEPPVEADQEEEADLKQIDPAKLIKAAPKSKLPENVKPMLATLVDEAFDDPDWQFEVKWDGYRALASINKGEVELYSRNNKSFNDKFYPIHRILKEWKINALLDGEVLVLNEKGISNFGDLQNWRSEADGELVYYVFDLLWYDGKNLMDLPLSERQAILKEILPTDDDRIQISKVFKTSGIDFYQAAEKIGLEGIIAKKSSSTYSPDLRSKEWLKVKVHKRQEVIIAGYTKKKDTSKQFSSLLLGVYENGDLQYVGKVGTGFSDKLQKEMIAQFKPLITEESPFKAIPDVNKPSRFRPNPPKALATWLKPELVCEVAFTEVTDDGVFRHPSFQGMRIDKNAKEVVREAEISAAEVLETTEEPDQDQHTDVISPPKGKERKTLLNPKDETQVRKICNRELKFTHLSKVYWPEDGITKRDMFNYYYQVAEYMLPYLKDRPMSLNRFPGGIHGSSFYQKDVTDKAPEWAKTFPYTTSEEEKKQYLVGTDEASLLWMASLGCIEMNPWFSRIQSPENPDYCVIDLDPDKNTFDQVVEAAQHVKQVLDAVDVPSFCKTSGSTGMHIYIPLNAKYTYDQSQMFARIIVGIVHDQLPDYTSLERMIANRKGKMYLDFLQNRPGATIAGPYSLRPKVGATVSMPLHWEEVKPGLKMKDFTIHNAIERLKVEGDLFKGVLGKGIDLEKTIKKTKSIFGS</sequence>
<dbReference type="Pfam" id="PF21686">
    <property type="entry name" value="LigD_Prim-Pol"/>
    <property type="match status" value="1"/>
</dbReference>
<evidence type="ECO:0000256" key="5">
    <source>
        <dbReference type="ARBA" id="ARBA00022695"/>
    </source>
</evidence>
<comment type="caution">
    <text evidence="23">The sequence shown here is derived from an EMBL/GenBank/DDBJ whole genome shotgun (WGS) entry which is preliminary data.</text>
</comment>
<dbReference type="CDD" id="cd07906">
    <property type="entry name" value="Adenylation_DNA_ligase_LigD_LigC"/>
    <property type="match status" value="1"/>
</dbReference>
<keyword evidence="11" id="KW-0269">Exonuclease</keyword>
<dbReference type="RefSeq" id="WP_016196444.1">
    <property type="nucleotide sequence ID" value="NZ_AQPN01000109.1"/>
</dbReference>
<evidence type="ECO:0000256" key="4">
    <source>
        <dbReference type="ARBA" id="ARBA00022679"/>
    </source>
</evidence>
<evidence type="ECO:0000313" key="23">
    <source>
        <dbReference type="EMBL" id="EOR93631.1"/>
    </source>
</evidence>
<dbReference type="InterPro" id="IPR012309">
    <property type="entry name" value="DNA_ligase_ATP-dep_C"/>
</dbReference>
<proteinExistence type="predicted"/>
<evidence type="ECO:0000256" key="9">
    <source>
        <dbReference type="ARBA" id="ARBA00022763"/>
    </source>
</evidence>
<evidence type="ECO:0000256" key="17">
    <source>
        <dbReference type="ARBA" id="ARBA00023211"/>
    </source>
</evidence>
<dbReference type="PANTHER" id="PTHR42705">
    <property type="entry name" value="BIFUNCTIONAL NON-HOMOLOGOUS END JOINING PROTEIN LIGD"/>
    <property type="match status" value="1"/>
</dbReference>
<evidence type="ECO:0000256" key="6">
    <source>
        <dbReference type="ARBA" id="ARBA00022722"/>
    </source>
</evidence>
<dbReference type="GO" id="GO:0005524">
    <property type="term" value="F:ATP binding"/>
    <property type="evidence" value="ECO:0007669"/>
    <property type="project" value="UniProtKB-KW"/>
</dbReference>
<dbReference type="PROSITE" id="PS50160">
    <property type="entry name" value="DNA_LIGASE_A3"/>
    <property type="match status" value="1"/>
</dbReference>
<protein>
    <recommendedName>
        <fullName evidence="2">DNA ligase (ATP)</fullName>
        <ecNumber evidence="2">6.5.1.1</ecNumber>
    </recommendedName>
    <alternativeName>
        <fullName evidence="19">NHEJ DNA polymerase</fullName>
    </alternativeName>
</protein>
<name>R9GPK4_9SPHI</name>
<dbReference type="Pfam" id="PF04679">
    <property type="entry name" value="DNA_ligase_A_C"/>
    <property type="match status" value="1"/>
</dbReference>
<dbReference type="PATRIC" id="fig|1150600.3.peg.3183"/>
<keyword evidence="7" id="KW-0479">Metal-binding</keyword>
<dbReference type="SUPFAM" id="SSF50249">
    <property type="entry name" value="Nucleic acid-binding proteins"/>
    <property type="match status" value="1"/>
</dbReference>
<dbReference type="SUPFAM" id="SSF56091">
    <property type="entry name" value="DNA ligase/mRNA capping enzyme, catalytic domain"/>
    <property type="match status" value="1"/>
</dbReference>
<evidence type="ECO:0000256" key="18">
    <source>
        <dbReference type="ARBA" id="ARBA00023268"/>
    </source>
</evidence>
<dbReference type="InterPro" id="IPR014146">
    <property type="entry name" value="LigD_ligase_dom"/>
</dbReference>
<evidence type="ECO:0000256" key="8">
    <source>
        <dbReference type="ARBA" id="ARBA00022741"/>
    </source>
</evidence>
<dbReference type="Gene3D" id="2.40.50.140">
    <property type="entry name" value="Nucleic acid-binding proteins"/>
    <property type="match status" value="1"/>
</dbReference>
<dbReference type="InterPro" id="IPR014145">
    <property type="entry name" value="LigD_pol_dom"/>
</dbReference>
<dbReference type="InterPro" id="IPR012310">
    <property type="entry name" value="DNA_ligase_ATP-dep_cent"/>
</dbReference>
<dbReference type="GO" id="GO:0003677">
    <property type="term" value="F:DNA binding"/>
    <property type="evidence" value="ECO:0007669"/>
    <property type="project" value="UniProtKB-KW"/>
</dbReference>
<comment type="catalytic activity">
    <reaction evidence="20">
        <text>ATP + (deoxyribonucleotide)n-3'-hydroxyl + 5'-phospho-(deoxyribonucleotide)m = (deoxyribonucleotide)n+m + AMP + diphosphate.</text>
        <dbReference type="EC" id="6.5.1.1"/>
    </reaction>
</comment>
<evidence type="ECO:0000256" key="21">
    <source>
        <dbReference type="SAM" id="MobiDB-lite"/>
    </source>
</evidence>
<keyword evidence="3 23" id="KW-0436">Ligase</keyword>
<dbReference type="GO" id="GO:0003910">
    <property type="term" value="F:DNA ligase (ATP) activity"/>
    <property type="evidence" value="ECO:0007669"/>
    <property type="project" value="UniProtKB-EC"/>
</dbReference>
<dbReference type="CDD" id="cd07971">
    <property type="entry name" value="OBF_DNA_ligase_LigD"/>
    <property type="match status" value="1"/>
</dbReference>
<dbReference type="eggNOG" id="COG3285">
    <property type="taxonomic scope" value="Bacteria"/>
</dbReference>
<keyword evidence="9" id="KW-0227">DNA damage</keyword>
<accession>R9GPK4</accession>
<keyword evidence="6" id="KW-0540">Nuclease</keyword>
<evidence type="ECO:0000256" key="7">
    <source>
        <dbReference type="ARBA" id="ARBA00022723"/>
    </source>
</evidence>
<feature type="region of interest" description="Disordered" evidence="21">
    <location>
        <begin position="568"/>
        <end position="592"/>
    </location>
</feature>
<keyword evidence="13" id="KW-0239">DNA-directed DNA polymerase</keyword>
<dbReference type="GO" id="GO:0006281">
    <property type="term" value="P:DNA repair"/>
    <property type="evidence" value="ECO:0007669"/>
    <property type="project" value="UniProtKB-KW"/>
</dbReference>
<evidence type="ECO:0000256" key="13">
    <source>
        <dbReference type="ARBA" id="ARBA00022932"/>
    </source>
</evidence>
<dbReference type="NCBIfam" id="TIGR02778">
    <property type="entry name" value="ligD_pol"/>
    <property type="match status" value="1"/>
</dbReference>
<evidence type="ECO:0000256" key="14">
    <source>
        <dbReference type="ARBA" id="ARBA00023125"/>
    </source>
</evidence>
<dbReference type="EMBL" id="AQPN01000109">
    <property type="protein sequence ID" value="EOR93631.1"/>
    <property type="molecule type" value="Genomic_DNA"/>
</dbReference>
<dbReference type="InterPro" id="IPR052171">
    <property type="entry name" value="NHEJ_LigD"/>
</dbReference>
<keyword evidence="24" id="KW-1185">Reference proteome</keyword>
<keyword evidence="12" id="KW-0067">ATP-binding</keyword>
<dbReference type="GO" id="GO:0004527">
    <property type="term" value="F:exonuclease activity"/>
    <property type="evidence" value="ECO:0007669"/>
    <property type="project" value="UniProtKB-KW"/>
</dbReference>
<dbReference type="GO" id="GO:0006310">
    <property type="term" value="P:DNA recombination"/>
    <property type="evidence" value="ECO:0007669"/>
    <property type="project" value="UniProtKB-KW"/>
</dbReference>
<dbReference type="Pfam" id="PF01068">
    <property type="entry name" value="DNA_ligase_A_M"/>
    <property type="match status" value="1"/>
</dbReference>
<evidence type="ECO:0000313" key="24">
    <source>
        <dbReference type="Proteomes" id="UP000014174"/>
    </source>
</evidence>
<evidence type="ECO:0000259" key="22">
    <source>
        <dbReference type="PROSITE" id="PS50160"/>
    </source>
</evidence>
<dbReference type="Gene3D" id="3.30.1490.70">
    <property type="match status" value="1"/>
</dbReference>
<evidence type="ECO:0000256" key="15">
    <source>
        <dbReference type="ARBA" id="ARBA00023172"/>
    </source>
</evidence>
<dbReference type="NCBIfam" id="TIGR02776">
    <property type="entry name" value="NHEJ_ligase_prk"/>
    <property type="match status" value="1"/>
</dbReference>
<evidence type="ECO:0000256" key="3">
    <source>
        <dbReference type="ARBA" id="ARBA00022598"/>
    </source>
</evidence>
<keyword evidence="18" id="KW-0511">Multifunctional enzyme</keyword>
<evidence type="ECO:0000256" key="11">
    <source>
        <dbReference type="ARBA" id="ARBA00022839"/>
    </source>
</evidence>